<comment type="caution">
    <text evidence="2">The sequence shown here is derived from an EMBL/GenBank/DDBJ whole genome shotgun (WGS) entry which is preliminary data.</text>
</comment>
<evidence type="ECO:0000313" key="3">
    <source>
        <dbReference type="Proteomes" id="UP000598271"/>
    </source>
</evidence>
<dbReference type="InterPro" id="IPR034641">
    <property type="entry name" value="RGL11"/>
</dbReference>
<evidence type="ECO:0008006" key="4">
    <source>
        <dbReference type="Google" id="ProtNLM"/>
    </source>
</evidence>
<keyword evidence="3" id="KW-1185">Reference proteome</keyword>
<evidence type="ECO:0000256" key="1">
    <source>
        <dbReference type="SAM" id="Phobius"/>
    </source>
</evidence>
<proteinExistence type="predicted"/>
<reference evidence="2 3" key="1">
    <citation type="journal article" date="2014" name="Int. J. Syst. Evol. Microbiol.">
        <title>Complete genome sequence of Corynebacterium casei LMG S-19264T (=DSM 44701T), isolated from a smear-ripened cheese.</title>
        <authorList>
            <consortium name="US DOE Joint Genome Institute (JGI-PGF)"/>
            <person name="Walter F."/>
            <person name="Albersmeier A."/>
            <person name="Kalinowski J."/>
            <person name="Ruckert C."/>
        </authorList>
    </citation>
    <scope>NUCLEOTIDE SEQUENCE [LARGE SCALE GENOMIC DNA]</scope>
    <source>
        <strain evidence="2 3">KCTC 12866</strain>
    </source>
</reference>
<dbReference type="AlphaFoldDB" id="A0A8J3DDS7"/>
<dbReference type="EMBL" id="BMXF01000007">
    <property type="protein sequence ID" value="GHB86764.1"/>
    <property type="molecule type" value="Genomic_DNA"/>
</dbReference>
<dbReference type="Proteomes" id="UP000598271">
    <property type="component" value="Unassembled WGS sequence"/>
</dbReference>
<dbReference type="PANTHER" id="PTHR43118:SF1">
    <property type="entry name" value="RHAMNOGALACTURONAN LYASE (EUROFUNG)"/>
    <property type="match status" value="1"/>
</dbReference>
<accession>A0A8J3DDS7</accession>
<protein>
    <recommendedName>
        <fullName evidence="4">FG-GAP repeat protein</fullName>
    </recommendedName>
</protein>
<dbReference type="InterPro" id="IPR028994">
    <property type="entry name" value="Integrin_alpha_N"/>
</dbReference>
<dbReference type="PANTHER" id="PTHR43118">
    <property type="entry name" value="RHAMNOGALACTURONAN LYASE (EUROFUNG)"/>
    <property type="match status" value="1"/>
</dbReference>
<organism evidence="2 3">
    <name type="scientific">Persicitalea jodogahamensis</name>
    <dbReference type="NCBI Taxonomy" id="402147"/>
    <lineage>
        <taxon>Bacteria</taxon>
        <taxon>Pseudomonadati</taxon>
        <taxon>Bacteroidota</taxon>
        <taxon>Cytophagia</taxon>
        <taxon>Cytophagales</taxon>
        <taxon>Spirosomataceae</taxon>
        <taxon>Persicitalea</taxon>
    </lineage>
</organism>
<evidence type="ECO:0000313" key="2">
    <source>
        <dbReference type="EMBL" id="GHB86764.1"/>
    </source>
</evidence>
<keyword evidence="1" id="KW-1133">Transmembrane helix</keyword>
<sequence length="491" mass="53876">MAYDRIRTSPTVIMSFFMKNSSSSALYRVKKGLWAAGIILASVLVGFNFILKKQEGQPTLHRKVPIPPAFLITTDGLTYGGDLRMGDLSGDGQADFLVYRAANSVDGGAVQPCFIGTFDQQGKVLWQKGEGGLQPNRPGPVAIFDIDADGKNEVITFFVEEGKAVTPQSMANVVVQILDGQTGRVKRQAGPPELTASEGQGANWVHQRILIANLRGKATPRDFIVKLGTKIIAFDDELNVHWTYQKAWDEYAHCPAYVPTVGDMDNDGRDEINGGYYVPNADGQPLWEKKLGKNMDAVVIDYWDDPQKKRAFCSGFGHVMDQEGNVVLNLSEQVVPHGQELRVAHFDGAVPGPQMMIRYNGHKTDMLLVGLNGKVIRKFKVNESPNNTGMDAIYWNGSNRPAHLYNGGILWSGQGKIAHKFSRLPAPRATCGRDGTTAFRPTWRATLGRRPCCTIPGTGTCSCRLPPLFYPSDLQNTSLVPASTMSGCWIK</sequence>
<feature type="transmembrane region" description="Helical" evidence="1">
    <location>
        <begin position="32"/>
        <end position="51"/>
    </location>
</feature>
<gene>
    <name evidence="2" type="ORF">GCM10007390_48080</name>
</gene>
<keyword evidence="1" id="KW-0472">Membrane</keyword>
<name>A0A8J3DDS7_9BACT</name>
<dbReference type="SUPFAM" id="SSF69318">
    <property type="entry name" value="Integrin alpha N-terminal domain"/>
    <property type="match status" value="1"/>
</dbReference>
<keyword evidence="1" id="KW-0812">Transmembrane</keyword>